<gene>
    <name evidence="2" type="ORF">D5R93_06665</name>
</gene>
<accession>A0ABM6Z4D4</accession>
<keyword evidence="3" id="KW-1185">Reference proteome</keyword>
<feature type="transmembrane region" description="Helical" evidence="1">
    <location>
        <begin position="53"/>
        <end position="74"/>
    </location>
</feature>
<protein>
    <submittedName>
        <fullName evidence="2">Uncharacterized protein</fullName>
    </submittedName>
</protein>
<reference evidence="2 3" key="1">
    <citation type="submission" date="2018-09" db="EMBL/GenBank/DDBJ databases">
        <authorList>
            <person name="Li J."/>
        </authorList>
    </citation>
    <scope>NUCLEOTIDE SEQUENCE [LARGE SCALE GENOMIC DNA]</scope>
    <source>
        <strain evidence="2 3">2129</strain>
    </source>
</reference>
<evidence type="ECO:0000313" key="2">
    <source>
        <dbReference type="EMBL" id="AYD89800.1"/>
    </source>
</evidence>
<sequence>MMIDWASLAQVTVVTILGAAVVVVIVSLAARLLDVAHARRRQSRSRGLMAAELGAGACFLLAGAITLYGIWLIIPYFH</sequence>
<keyword evidence="1" id="KW-1133">Transmembrane helix</keyword>
<organism evidence="2 3">
    <name type="scientific">Actinomyces lilanjuaniae</name>
    <dbReference type="NCBI Taxonomy" id="2321394"/>
    <lineage>
        <taxon>Bacteria</taxon>
        <taxon>Bacillati</taxon>
        <taxon>Actinomycetota</taxon>
        <taxon>Actinomycetes</taxon>
        <taxon>Actinomycetales</taxon>
        <taxon>Actinomycetaceae</taxon>
        <taxon>Actinomyces</taxon>
    </lineage>
</organism>
<name>A0ABM6Z4D4_9ACTO</name>
<keyword evidence="1" id="KW-0812">Transmembrane</keyword>
<dbReference type="EMBL" id="CP032514">
    <property type="protein sequence ID" value="AYD89800.1"/>
    <property type="molecule type" value="Genomic_DNA"/>
</dbReference>
<feature type="transmembrane region" description="Helical" evidence="1">
    <location>
        <begin position="12"/>
        <end position="33"/>
    </location>
</feature>
<keyword evidence="1" id="KW-0472">Membrane</keyword>
<proteinExistence type="predicted"/>
<evidence type="ECO:0000256" key="1">
    <source>
        <dbReference type="SAM" id="Phobius"/>
    </source>
</evidence>
<dbReference type="Proteomes" id="UP000273001">
    <property type="component" value="Chromosome"/>
</dbReference>
<evidence type="ECO:0000313" key="3">
    <source>
        <dbReference type="Proteomes" id="UP000273001"/>
    </source>
</evidence>
<dbReference type="RefSeq" id="WP_119835062.1">
    <property type="nucleotide sequence ID" value="NZ_CP032514.1"/>
</dbReference>